<dbReference type="EMBL" id="JAOTJD010000011">
    <property type="protein sequence ID" value="MFD3263865.1"/>
    <property type="molecule type" value="Genomic_DNA"/>
</dbReference>
<dbReference type="PANTHER" id="PTHR33677">
    <property type="entry name" value="TRANSCRIPTIONAL REPRESSOR FRMR-RELATED"/>
    <property type="match status" value="1"/>
</dbReference>
<dbReference type="RefSeq" id="WP_377369105.1">
    <property type="nucleotide sequence ID" value="NZ_JAOTJD010000011.1"/>
</dbReference>
<dbReference type="Proteomes" id="UP001598130">
    <property type="component" value="Unassembled WGS sequence"/>
</dbReference>
<reference evidence="2 3" key="1">
    <citation type="submission" date="2022-09" db="EMBL/GenBank/DDBJ databases">
        <title>New species of Phenylobacterium.</title>
        <authorList>
            <person name="Mieszkin S."/>
        </authorList>
    </citation>
    <scope>NUCLEOTIDE SEQUENCE [LARGE SCALE GENOMIC DNA]</scope>
    <source>
        <strain evidence="2 3">HK31-G</strain>
    </source>
</reference>
<comment type="similarity">
    <text evidence="1">Belongs to the FrmR/RcnR family.</text>
</comment>
<evidence type="ECO:0000256" key="1">
    <source>
        <dbReference type="ARBA" id="ARBA00005260"/>
    </source>
</evidence>
<keyword evidence="3" id="KW-1185">Reference proteome</keyword>
<dbReference type="Pfam" id="PF02583">
    <property type="entry name" value="Trns_repr_metal"/>
    <property type="match status" value="1"/>
</dbReference>
<dbReference type="PANTHER" id="PTHR33677:SF3">
    <property type="entry name" value="COPPER-SENSING TRANSCRIPTIONAL REPRESSOR RICR"/>
    <property type="match status" value="1"/>
</dbReference>
<dbReference type="Gene3D" id="1.20.58.1000">
    <property type="entry name" value="Metal-sensitive repressor, helix protomer"/>
    <property type="match status" value="1"/>
</dbReference>
<dbReference type="InterPro" id="IPR038390">
    <property type="entry name" value="Metal_Tscrpt_repr_sf"/>
</dbReference>
<evidence type="ECO:0000313" key="2">
    <source>
        <dbReference type="EMBL" id="MFD3263865.1"/>
    </source>
</evidence>
<proteinExistence type="inferred from homology"/>
<sequence length="91" mass="10529">MEHADKPRLLNRLNRIEGQVRGIARMMEQDRCCLDIMTQLHAVRAAVRRVESALLKKHLEDCLTDAMVSVDEAERHQKTAELIALMERHGR</sequence>
<gene>
    <name evidence="2" type="ORF">OCL97_07805</name>
</gene>
<dbReference type="CDD" id="cd10148">
    <property type="entry name" value="CsoR-like_DUF156"/>
    <property type="match status" value="1"/>
</dbReference>
<dbReference type="InterPro" id="IPR003735">
    <property type="entry name" value="Metal_Tscrpt_repr"/>
</dbReference>
<protein>
    <submittedName>
        <fullName evidence="2">Metal-sensitive transcriptional regulator</fullName>
    </submittedName>
</protein>
<organism evidence="2 3">
    <name type="scientific">Phenylobacterium ferrooxidans</name>
    <dbReference type="NCBI Taxonomy" id="2982689"/>
    <lineage>
        <taxon>Bacteria</taxon>
        <taxon>Pseudomonadati</taxon>
        <taxon>Pseudomonadota</taxon>
        <taxon>Alphaproteobacteria</taxon>
        <taxon>Caulobacterales</taxon>
        <taxon>Caulobacteraceae</taxon>
        <taxon>Phenylobacterium</taxon>
    </lineage>
</organism>
<name>A0ABW6CLC2_9CAUL</name>
<comment type="caution">
    <text evidence="2">The sequence shown here is derived from an EMBL/GenBank/DDBJ whole genome shotgun (WGS) entry which is preliminary data.</text>
</comment>
<evidence type="ECO:0000313" key="3">
    <source>
        <dbReference type="Proteomes" id="UP001598130"/>
    </source>
</evidence>
<accession>A0ABW6CLC2</accession>